<dbReference type="InterPro" id="IPR043128">
    <property type="entry name" value="Rev_trsase/Diguanyl_cyclase"/>
</dbReference>
<dbReference type="Gene3D" id="3.30.70.270">
    <property type="match status" value="1"/>
</dbReference>
<evidence type="ECO:0000256" key="1">
    <source>
        <dbReference type="SAM" id="Phobius"/>
    </source>
</evidence>
<dbReference type="CDD" id="cd01948">
    <property type="entry name" value="EAL"/>
    <property type="match status" value="1"/>
</dbReference>
<dbReference type="PANTHER" id="PTHR44757:SF2">
    <property type="entry name" value="BIOFILM ARCHITECTURE MAINTENANCE PROTEIN MBAA"/>
    <property type="match status" value="1"/>
</dbReference>
<feature type="transmembrane region" description="Helical" evidence="1">
    <location>
        <begin position="12"/>
        <end position="31"/>
    </location>
</feature>
<dbReference type="InterPro" id="IPR001633">
    <property type="entry name" value="EAL_dom"/>
</dbReference>
<evidence type="ECO:0000313" key="4">
    <source>
        <dbReference type="EMBL" id="MFD1788443.1"/>
    </source>
</evidence>
<dbReference type="PROSITE" id="PS50883">
    <property type="entry name" value="EAL"/>
    <property type="match status" value="1"/>
</dbReference>
<organism evidence="4 5">
    <name type="scientific">Sphingomonas floccifaciens</name>
    <dbReference type="NCBI Taxonomy" id="1844115"/>
    <lineage>
        <taxon>Bacteria</taxon>
        <taxon>Pseudomonadati</taxon>
        <taxon>Pseudomonadota</taxon>
        <taxon>Alphaproteobacteria</taxon>
        <taxon>Sphingomonadales</taxon>
        <taxon>Sphingomonadaceae</taxon>
        <taxon>Sphingomonas</taxon>
    </lineage>
</organism>
<dbReference type="PANTHER" id="PTHR44757">
    <property type="entry name" value="DIGUANYLATE CYCLASE DGCP"/>
    <property type="match status" value="1"/>
</dbReference>
<proteinExistence type="predicted"/>
<keyword evidence="1" id="KW-1133">Transmembrane helix</keyword>
<dbReference type="Pfam" id="PF00563">
    <property type="entry name" value="EAL"/>
    <property type="match status" value="1"/>
</dbReference>
<reference evidence="5" key="1">
    <citation type="journal article" date="2019" name="Int. J. Syst. Evol. Microbiol.">
        <title>The Global Catalogue of Microorganisms (GCM) 10K type strain sequencing project: providing services to taxonomists for standard genome sequencing and annotation.</title>
        <authorList>
            <consortium name="The Broad Institute Genomics Platform"/>
            <consortium name="The Broad Institute Genome Sequencing Center for Infectious Disease"/>
            <person name="Wu L."/>
            <person name="Ma J."/>
        </authorList>
    </citation>
    <scope>NUCLEOTIDE SEQUENCE [LARGE SCALE GENOMIC DNA]</scope>
    <source>
        <strain evidence="5">Q85</strain>
    </source>
</reference>
<evidence type="ECO:0000259" key="3">
    <source>
        <dbReference type="PROSITE" id="PS50887"/>
    </source>
</evidence>
<feature type="domain" description="EAL" evidence="2">
    <location>
        <begin position="299"/>
        <end position="552"/>
    </location>
</feature>
<dbReference type="InterPro" id="IPR000160">
    <property type="entry name" value="GGDEF_dom"/>
</dbReference>
<dbReference type="InterPro" id="IPR029787">
    <property type="entry name" value="Nucleotide_cyclase"/>
</dbReference>
<dbReference type="Proteomes" id="UP001597283">
    <property type="component" value="Unassembled WGS sequence"/>
</dbReference>
<dbReference type="SUPFAM" id="SSF141868">
    <property type="entry name" value="EAL domain-like"/>
    <property type="match status" value="1"/>
</dbReference>
<gene>
    <name evidence="4" type="ORF">ACFSC3_12750</name>
</gene>
<dbReference type="InterPro" id="IPR035919">
    <property type="entry name" value="EAL_sf"/>
</dbReference>
<feature type="domain" description="GGDEF" evidence="3">
    <location>
        <begin position="149"/>
        <end position="290"/>
    </location>
</feature>
<dbReference type="InterPro" id="IPR052155">
    <property type="entry name" value="Biofilm_reg_signaling"/>
</dbReference>
<dbReference type="CDD" id="cd01949">
    <property type="entry name" value="GGDEF"/>
    <property type="match status" value="1"/>
</dbReference>
<dbReference type="SUPFAM" id="SSF55073">
    <property type="entry name" value="Nucleotide cyclase"/>
    <property type="match status" value="1"/>
</dbReference>
<evidence type="ECO:0000313" key="5">
    <source>
        <dbReference type="Proteomes" id="UP001597283"/>
    </source>
</evidence>
<keyword evidence="5" id="KW-1185">Reference proteome</keyword>
<comment type="caution">
    <text evidence="4">The sequence shown here is derived from an EMBL/GenBank/DDBJ whole genome shotgun (WGS) entry which is preliminary data.</text>
</comment>
<dbReference type="NCBIfam" id="TIGR00254">
    <property type="entry name" value="GGDEF"/>
    <property type="match status" value="1"/>
</dbReference>
<dbReference type="SMART" id="SM00267">
    <property type="entry name" value="GGDEF"/>
    <property type="match status" value="1"/>
</dbReference>
<evidence type="ECO:0000259" key="2">
    <source>
        <dbReference type="PROSITE" id="PS50883"/>
    </source>
</evidence>
<dbReference type="SMART" id="SM00052">
    <property type="entry name" value="EAL"/>
    <property type="match status" value="1"/>
</dbReference>
<protein>
    <submittedName>
        <fullName evidence="4">Bifunctional diguanylate cyclase/phosphodiesterase</fullName>
    </submittedName>
</protein>
<dbReference type="Pfam" id="PF00990">
    <property type="entry name" value="GGDEF"/>
    <property type="match status" value="1"/>
</dbReference>
<dbReference type="Gene3D" id="3.20.20.450">
    <property type="entry name" value="EAL domain"/>
    <property type="match status" value="1"/>
</dbReference>
<name>A0ABW4NER5_9SPHN</name>
<dbReference type="RefSeq" id="WP_380940822.1">
    <property type="nucleotide sequence ID" value="NZ_JBHUFC010000003.1"/>
</dbReference>
<dbReference type="PROSITE" id="PS50887">
    <property type="entry name" value="GGDEF"/>
    <property type="match status" value="1"/>
</dbReference>
<dbReference type="EMBL" id="JBHUFC010000003">
    <property type="protein sequence ID" value="MFD1788443.1"/>
    <property type="molecule type" value="Genomic_DNA"/>
</dbReference>
<keyword evidence="1" id="KW-0812">Transmembrane</keyword>
<accession>A0ABW4NER5</accession>
<keyword evidence="1" id="KW-0472">Membrane</keyword>
<feature type="transmembrane region" description="Helical" evidence="1">
    <location>
        <begin position="43"/>
        <end position="61"/>
    </location>
</feature>
<sequence length="557" mass="60276">MVGLLLKNRAALQAAGTGLAAFVLTLLLAGYDERALAGFRQALIAGGVCALLCWLCVRWSVAAMGGALDAAIHRLEEAAHGDLESPIPPVVRARTPTLARAMRRLFRQLHGQFVSIQRLAMFDPVTGLANRTSFRRSVERQLADMPENMVAAMVFIDLDRFKAVNDTLGHGVGDQLLTMVGSRLRAIGDRFTPGGERSAPTIGRLSGDEFTLFFPTLMQSTDAGPIAEAILATLSAPFDLAGRDVRIGASIGIAIHPDHGTMLSDLMRSADTAMYHAKNAGRGRAEYFSDTLADQIAERAQLEADLRDALDRDQFSLVFQPQVAIGTRRVVAAEALLRWRHPSGEDWLPGAFLPRAEESGLIVDIGDWVIASVAETIHRWSAIGVDHRLAVNISRRELDHAEFFRRLHAAMQAADAPAHLLELEITETLAMHCSDAVVAAIAALRADGATIAIDDFGTGYSNILRLRALPIDRVKIDRSLIEAVATDREARSIVQSLVGLIHGLGLEAVAEGVESATQADVLRVIGCDVIQGYAVARPMTEDAFLDWSDAGRERLRA</sequence>